<evidence type="ECO:0000313" key="1">
    <source>
        <dbReference type="EMBL" id="MCD9646561.1"/>
    </source>
</evidence>
<dbReference type="EMBL" id="JACEIK010004840">
    <property type="protein sequence ID" value="MCD9646561.1"/>
    <property type="molecule type" value="Genomic_DNA"/>
</dbReference>
<evidence type="ECO:0000313" key="2">
    <source>
        <dbReference type="Proteomes" id="UP000823775"/>
    </source>
</evidence>
<accession>A0ABS8VJQ5</accession>
<gene>
    <name evidence="1" type="ORF">HAX54_036497</name>
</gene>
<comment type="caution">
    <text evidence="1">The sequence shown here is derived from an EMBL/GenBank/DDBJ whole genome shotgun (WGS) entry which is preliminary data.</text>
</comment>
<reference evidence="1 2" key="1">
    <citation type="journal article" date="2021" name="BMC Genomics">
        <title>Datura genome reveals duplications of psychoactive alkaloid biosynthetic genes and high mutation rate following tissue culture.</title>
        <authorList>
            <person name="Rajewski A."/>
            <person name="Carter-House D."/>
            <person name="Stajich J."/>
            <person name="Litt A."/>
        </authorList>
    </citation>
    <scope>NUCLEOTIDE SEQUENCE [LARGE SCALE GENOMIC DNA]</scope>
    <source>
        <strain evidence="1">AR-01</strain>
    </source>
</reference>
<keyword evidence="2" id="KW-1185">Reference proteome</keyword>
<proteinExistence type="predicted"/>
<name>A0ABS8VJQ5_DATST</name>
<sequence length="112" mass="12346">MNQEKGQQVYKPIQAKITGMIPIASITPKECNVNPEVQDQCPTPQDTNAALEATWMQHGQIQDTTGAVPSNISGSWVDFKSRAGYEFRVDAASKVLDWREEISGCHSSKSVH</sequence>
<protein>
    <submittedName>
        <fullName evidence="1">Uncharacterized protein</fullName>
    </submittedName>
</protein>
<organism evidence="1 2">
    <name type="scientific">Datura stramonium</name>
    <name type="common">Jimsonweed</name>
    <name type="synonym">Common thornapple</name>
    <dbReference type="NCBI Taxonomy" id="4076"/>
    <lineage>
        <taxon>Eukaryota</taxon>
        <taxon>Viridiplantae</taxon>
        <taxon>Streptophyta</taxon>
        <taxon>Embryophyta</taxon>
        <taxon>Tracheophyta</taxon>
        <taxon>Spermatophyta</taxon>
        <taxon>Magnoliopsida</taxon>
        <taxon>eudicotyledons</taxon>
        <taxon>Gunneridae</taxon>
        <taxon>Pentapetalae</taxon>
        <taxon>asterids</taxon>
        <taxon>lamiids</taxon>
        <taxon>Solanales</taxon>
        <taxon>Solanaceae</taxon>
        <taxon>Solanoideae</taxon>
        <taxon>Datureae</taxon>
        <taxon>Datura</taxon>
    </lineage>
</organism>
<dbReference type="Proteomes" id="UP000823775">
    <property type="component" value="Unassembled WGS sequence"/>
</dbReference>